<comment type="caution">
    <text evidence="1">The sequence shown here is derived from an EMBL/GenBank/DDBJ whole genome shotgun (WGS) entry which is preliminary data.</text>
</comment>
<protein>
    <submittedName>
        <fullName evidence="1">3336_t:CDS:1</fullName>
    </submittedName>
</protein>
<dbReference type="EMBL" id="CAJVQB010062905">
    <property type="protein sequence ID" value="CAG8840448.1"/>
    <property type="molecule type" value="Genomic_DNA"/>
</dbReference>
<gene>
    <name evidence="1" type="ORF">GMARGA_LOCUS34919</name>
</gene>
<name>A0ABN7WTG3_GIGMA</name>
<evidence type="ECO:0000313" key="2">
    <source>
        <dbReference type="Proteomes" id="UP000789901"/>
    </source>
</evidence>
<reference evidence="1 2" key="1">
    <citation type="submission" date="2021-06" db="EMBL/GenBank/DDBJ databases">
        <authorList>
            <person name="Kallberg Y."/>
            <person name="Tangrot J."/>
            <person name="Rosling A."/>
        </authorList>
    </citation>
    <scope>NUCLEOTIDE SEQUENCE [LARGE SCALE GENOMIC DNA]</scope>
    <source>
        <strain evidence="1 2">120-4 pot B 10/14</strain>
    </source>
</reference>
<organism evidence="1 2">
    <name type="scientific">Gigaspora margarita</name>
    <dbReference type="NCBI Taxonomy" id="4874"/>
    <lineage>
        <taxon>Eukaryota</taxon>
        <taxon>Fungi</taxon>
        <taxon>Fungi incertae sedis</taxon>
        <taxon>Mucoromycota</taxon>
        <taxon>Glomeromycotina</taxon>
        <taxon>Glomeromycetes</taxon>
        <taxon>Diversisporales</taxon>
        <taxon>Gigasporaceae</taxon>
        <taxon>Gigaspora</taxon>
    </lineage>
</organism>
<feature type="non-terminal residue" evidence="1">
    <location>
        <position position="190"/>
    </location>
</feature>
<accession>A0ABN7WTG3</accession>
<dbReference type="Proteomes" id="UP000789901">
    <property type="component" value="Unassembled WGS sequence"/>
</dbReference>
<keyword evidence="2" id="KW-1185">Reference proteome</keyword>
<sequence length="190" mass="22578">MNDVFFSGTYDDSDYNEFTNNNGTVINMHNNFNGQCNEYNDEFMNDYKFSIDVHNNFNGQYNKDYDMNVNEISMDKFNNFNMKYSKDYDESMNDNGTLTDVVNNFNIEYINEERVIEENQSSMESENEDAESTYSLIENHVFKSWEEVDIENDKTDKKPRHHVYSCTKGQKYVQRKEAHVVDERNKGHKT</sequence>
<evidence type="ECO:0000313" key="1">
    <source>
        <dbReference type="EMBL" id="CAG8840448.1"/>
    </source>
</evidence>
<proteinExistence type="predicted"/>